<evidence type="ECO:0000256" key="1">
    <source>
        <dbReference type="SAM" id="Phobius"/>
    </source>
</evidence>
<dbReference type="InterPro" id="IPR023298">
    <property type="entry name" value="ATPase_P-typ_TM_dom_sf"/>
</dbReference>
<evidence type="ECO:0000313" key="3">
    <source>
        <dbReference type="EnsemblProtists" id="EOD38936"/>
    </source>
</evidence>
<keyword evidence="1" id="KW-1133">Transmembrane helix</keyword>
<dbReference type="Proteomes" id="UP000013827">
    <property type="component" value="Unassembled WGS sequence"/>
</dbReference>
<keyword evidence="1" id="KW-0812">Transmembrane</keyword>
<dbReference type="STRING" id="2903.R1FTF0"/>
<accession>A0A0D3KT51</accession>
<protein>
    <recommendedName>
        <fullName evidence="2">Cation-transporting P-type ATPase C-terminal domain-containing protein</fullName>
    </recommendedName>
</protein>
<evidence type="ECO:0000313" key="4">
    <source>
        <dbReference type="Proteomes" id="UP000013827"/>
    </source>
</evidence>
<feature type="domain" description="Cation-transporting P-type ATPase C-terminal" evidence="2">
    <location>
        <begin position="21"/>
        <end position="68"/>
    </location>
</feature>
<dbReference type="HOGENOM" id="CLU_2517310_0_0_1"/>
<evidence type="ECO:0000259" key="2">
    <source>
        <dbReference type="Pfam" id="PF00689"/>
    </source>
</evidence>
<proteinExistence type="predicted"/>
<sequence length="85" mass="9919">MKHVSKKESQNEEDLKKKLRSLGLHFVIMYVPVLATIFSIVPLTLNDWLLVLAFSFPVIIVDEALKLVGRVRERAAFHRRMEKEE</sequence>
<feature type="transmembrane region" description="Helical" evidence="1">
    <location>
        <begin position="21"/>
        <end position="42"/>
    </location>
</feature>
<name>A0A0D3KT51_EMIH1</name>
<organism evidence="3 4">
    <name type="scientific">Emiliania huxleyi (strain CCMP1516)</name>
    <dbReference type="NCBI Taxonomy" id="280463"/>
    <lineage>
        <taxon>Eukaryota</taxon>
        <taxon>Haptista</taxon>
        <taxon>Haptophyta</taxon>
        <taxon>Prymnesiophyceae</taxon>
        <taxon>Isochrysidales</taxon>
        <taxon>Noelaerhabdaceae</taxon>
        <taxon>Emiliania</taxon>
    </lineage>
</organism>
<dbReference type="SUPFAM" id="SSF81665">
    <property type="entry name" value="Calcium ATPase, transmembrane domain M"/>
    <property type="match status" value="1"/>
</dbReference>
<dbReference type="InterPro" id="IPR006068">
    <property type="entry name" value="ATPase_P-typ_cation-transptr_C"/>
</dbReference>
<feature type="transmembrane region" description="Helical" evidence="1">
    <location>
        <begin position="48"/>
        <end position="69"/>
    </location>
</feature>
<dbReference type="EnsemblProtists" id="EOD38936">
    <property type="protein sequence ID" value="EOD38936"/>
    <property type="gene ID" value="EMIHUDRAFT_251608"/>
</dbReference>
<dbReference type="GeneID" id="17284209"/>
<dbReference type="eggNOG" id="KOG0202">
    <property type="taxonomic scope" value="Eukaryota"/>
</dbReference>
<reference evidence="4" key="1">
    <citation type="journal article" date="2013" name="Nature">
        <title>Pan genome of the phytoplankton Emiliania underpins its global distribution.</title>
        <authorList>
            <person name="Read B.A."/>
            <person name="Kegel J."/>
            <person name="Klute M.J."/>
            <person name="Kuo A."/>
            <person name="Lefebvre S.C."/>
            <person name="Maumus F."/>
            <person name="Mayer C."/>
            <person name="Miller J."/>
            <person name="Monier A."/>
            <person name="Salamov A."/>
            <person name="Young J."/>
            <person name="Aguilar M."/>
            <person name="Claverie J.M."/>
            <person name="Frickenhaus S."/>
            <person name="Gonzalez K."/>
            <person name="Herman E.K."/>
            <person name="Lin Y.C."/>
            <person name="Napier J."/>
            <person name="Ogata H."/>
            <person name="Sarno A.F."/>
            <person name="Shmutz J."/>
            <person name="Schroeder D."/>
            <person name="de Vargas C."/>
            <person name="Verret F."/>
            <person name="von Dassow P."/>
            <person name="Valentin K."/>
            <person name="Van de Peer Y."/>
            <person name="Wheeler G."/>
            <person name="Dacks J.B."/>
            <person name="Delwiche C.F."/>
            <person name="Dyhrman S.T."/>
            <person name="Glockner G."/>
            <person name="John U."/>
            <person name="Richards T."/>
            <person name="Worden A.Z."/>
            <person name="Zhang X."/>
            <person name="Grigoriev I.V."/>
            <person name="Allen A.E."/>
            <person name="Bidle K."/>
            <person name="Borodovsky M."/>
            <person name="Bowler C."/>
            <person name="Brownlee C."/>
            <person name="Cock J.M."/>
            <person name="Elias M."/>
            <person name="Gladyshev V.N."/>
            <person name="Groth M."/>
            <person name="Guda C."/>
            <person name="Hadaegh A."/>
            <person name="Iglesias-Rodriguez M.D."/>
            <person name="Jenkins J."/>
            <person name="Jones B.M."/>
            <person name="Lawson T."/>
            <person name="Leese F."/>
            <person name="Lindquist E."/>
            <person name="Lobanov A."/>
            <person name="Lomsadze A."/>
            <person name="Malik S.B."/>
            <person name="Marsh M.E."/>
            <person name="Mackinder L."/>
            <person name="Mock T."/>
            <person name="Mueller-Roeber B."/>
            <person name="Pagarete A."/>
            <person name="Parker M."/>
            <person name="Probert I."/>
            <person name="Quesneville H."/>
            <person name="Raines C."/>
            <person name="Rensing S.A."/>
            <person name="Riano-Pachon D.M."/>
            <person name="Richier S."/>
            <person name="Rokitta S."/>
            <person name="Shiraiwa Y."/>
            <person name="Soanes D.M."/>
            <person name="van der Giezen M."/>
            <person name="Wahlund T.M."/>
            <person name="Williams B."/>
            <person name="Wilson W."/>
            <person name="Wolfe G."/>
            <person name="Wurch L.L."/>
        </authorList>
    </citation>
    <scope>NUCLEOTIDE SEQUENCE</scope>
</reference>
<dbReference type="KEGG" id="ehx:EMIHUDRAFT_251608"/>
<dbReference type="RefSeq" id="XP_005791365.1">
    <property type="nucleotide sequence ID" value="XM_005791308.1"/>
</dbReference>
<dbReference type="Gene3D" id="1.20.1110.10">
    <property type="entry name" value="Calcium-transporting ATPase, transmembrane domain"/>
    <property type="match status" value="1"/>
</dbReference>
<dbReference type="PaxDb" id="2903-EOD38936"/>
<keyword evidence="4" id="KW-1185">Reference proteome</keyword>
<dbReference type="AlphaFoldDB" id="A0A0D3KT51"/>
<dbReference type="Pfam" id="PF00689">
    <property type="entry name" value="Cation_ATPase_C"/>
    <property type="match status" value="1"/>
</dbReference>
<reference evidence="3" key="2">
    <citation type="submission" date="2024-10" db="UniProtKB">
        <authorList>
            <consortium name="EnsemblProtists"/>
        </authorList>
    </citation>
    <scope>IDENTIFICATION</scope>
</reference>
<keyword evidence="1" id="KW-0472">Membrane</keyword>